<organism evidence="5">
    <name type="scientific">Fervidobacterium pennivorans</name>
    <dbReference type="NCBI Taxonomy" id="93466"/>
    <lineage>
        <taxon>Bacteria</taxon>
        <taxon>Thermotogati</taxon>
        <taxon>Thermotogota</taxon>
        <taxon>Thermotogae</taxon>
        <taxon>Thermotogales</taxon>
        <taxon>Fervidobacteriaceae</taxon>
        <taxon>Fervidobacterium</taxon>
    </lineage>
</organism>
<dbReference type="SMART" id="SM00382">
    <property type="entry name" value="AAA"/>
    <property type="match status" value="1"/>
</dbReference>
<dbReference type="GO" id="GO:0043190">
    <property type="term" value="C:ATP-binding cassette (ABC) transporter complex"/>
    <property type="evidence" value="ECO:0007669"/>
    <property type="project" value="TreeGrafter"/>
</dbReference>
<dbReference type="Pfam" id="PF00005">
    <property type="entry name" value="ABC_tran"/>
    <property type="match status" value="1"/>
</dbReference>
<dbReference type="GO" id="GO:0042626">
    <property type="term" value="F:ATPase-coupled transmembrane transporter activity"/>
    <property type="evidence" value="ECO:0007669"/>
    <property type="project" value="TreeGrafter"/>
</dbReference>
<evidence type="ECO:0000256" key="3">
    <source>
        <dbReference type="ARBA" id="ARBA00022840"/>
    </source>
</evidence>
<dbReference type="PROSITE" id="PS50893">
    <property type="entry name" value="ABC_TRANSPORTER_2"/>
    <property type="match status" value="1"/>
</dbReference>
<dbReference type="AlphaFoldDB" id="A0A7V4CNU1"/>
<dbReference type="InterPro" id="IPR003593">
    <property type="entry name" value="AAA+_ATPase"/>
</dbReference>
<dbReference type="InterPro" id="IPR050095">
    <property type="entry name" value="ECF_ABC_transporter_ATP-bd"/>
</dbReference>
<gene>
    <name evidence="5" type="ORF">ENU12_07545</name>
</gene>
<keyword evidence="1" id="KW-0813">Transport</keyword>
<dbReference type="CDD" id="cd03225">
    <property type="entry name" value="ABC_cobalt_CbiO_domain1"/>
    <property type="match status" value="1"/>
</dbReference>
<dbReference type="GO" id="GO:0005524">
    <property type="term" value="F:ATP binding"/>
    <property type="evidence" value="ECO:0007669"/>
    <property type="project" value="UniProtKB-KW"/>
</dbReference>
<dbReference type="PANTHER" id="PTHR43553">
    <property type="entry name" value="HEAVY METAL TRANSPORTER"/>
    <property type="match status" value="1"/>
</dbReference>
<dbReference type="Gene3D" id="3.40.50.300">
    <property type="entry name" value="P-loop containing nucleotide triphosphate hydrolases"/>
    <property type="match status" value="1"/>
</dbReference>
<protein>
    <submittedName>
        <fullName evidence="5">ABC transporter ATP-binding protein</fullName>
    </submittedName>
</protein>
<keyword evidence="3 5" id="KW-0067">ATP-binding</keyword>
<keyword evidence="2" id="KW-0547">Nucleotide-binding</keyword>
<dbReference type="InterPro" id="IPR015856">
    <property type="entry name" value="ABC_transpr_CbiO/EcfA_su"/>
</dbReference>
<name>A0A7V4CNU1_FERPE</name>
<dbReference type="InterPro" id="IPR027417">
    <property type="entry name" value="P-loop_NTPase"/>
</dbReference>
<reference evidence="5" key="1">
    <citation type="journal article" date="2020" name="mSystems">
        <title>Genome- and Community-Level Interaction Insights into Carbon Utilization and Element Cycling Functions of Hydrothermarchaeota in Hydrothermal Sediment.</title>
        <authorList>
            <person name="Zhou Z."/>
            <person name="Liu Y."/>
            <person name="Xu W."/>
            <person name="Pan J."/>
            <person name="Luo Z.H."/>
            <person name="Li M."/>
        </authorList>
    </citation>
    <scope>NUCLEOTIDE SEQUENCE [LARGE SCALE GENOMIC DNA]</scope>
    <source>
        <strain evidence="5">SpSt-640</strain>
    </source>
</reference>
<dbReference type="EMBL" id="DTBH01000153">
    <property type="protein sequence ID" value="HGQ77736.1"/>
    <property type="molecule type" value="Genomic_DNA"/>
</dbReference>
<dbReference type="InterPro" id="IPR003439">
    <property type="entry name" value="ABC_transporter-like_ATP-bd"/>
</dbReference>
<evidence type="ECO:0000259" key="4">
    <source>
        <dbReference type="PROSITE" id="PS50893"/>
    </source>
</evidence>
<evidence type="ECO:0000256" key="1">
    <source>
        <dbReference type="ARBA" id="ARBA00022448"/>
    </source>
</evidence>
<proteinExistence type="predicted"/>
<dbReference type="GO" id="GO:0016887">
    <property type="term" value="F:ATP hydrolysis activity"/>
    <property type="evidence" value="ECO:0007669"/>
    <property type="project" value="InterPro"/>
</dbReference>
<sequence length="215" mass="25123">MIEFEHVSFSYGDRVVFSDFNLTINEGDFVFLLGPNGCGKTTLLKLIDGLVRPSHGHLKFRGEKYRYERSFLRTLRENVGFVFQNPDVQIFAPTVFQELSFGLMSKKLKKEEIKSITNIFLKEWNLEQYALYNPFKLSYGYKKLLTIASVLITSPKMILLDEPTNYLDEQNLEFLIEKLFELRKIGLTVVVATHDYTFLNRFSEMSKIVYISKRV</sequence>
<accession>A0A7V4CNU1</accession>
<evidence type="ECO:0000256" key="2">
    <source>
        <dbReference type="ARBA" id="ARBA00022741"/>
    </source>
</evidence>
<comment type="caution">
    <text evidence="5">The sequence shown here is derived from an EMBL/GenBank/DDBJ whole genome shotgun (WGS) entry which is preliminary data.</text>
</comment>
<evidence type="ECO:0000313" key="5">
    <source>
        <dbReference type="EMBL" id="HGQ77736.1"/>
    </source>
</evidence>
<feature type="domain" description="ABC transporter" evidence="4">
    <location>
        <begin position="2"/>
        <end position="215"/>
    </location>
</feature>
<dbReference type="SUPFAM" id="SSF52540">
    <property type="entry name" value="P-loop containing nucleoside triphosphate hydrolases"/>
    <property type="match status" value="1"/>
</dbReference>